<organism evidence="1 2">
    <name type="scientific">Protopolystoma xenopodis</name>
    <dbReference type="NCBI Taxonomy" id="117903"/>
    <lineage>
        <taxon>Eukaryota</taxon>
        <taxon>Metazoa</taxon>
        <taxon>Spiralia</taxon>
        <taxon>Lophotrochozoa</taxon>
        <taxon>Platyhelminthes</taxon>
        <taxon>Monogenea</taxon>
        <taxon>Polyopisthocotylea</taxon>
        <taxon>Polystomatidea</taxon>
        <taxon>Polystomatidae</taxon>
        <taxon>Protopolystoma</taxon>
    </lineage>
</organism>
<accession>A0A448XRL8</accession>
<dbReference type="EMBL" id="CAAALY010279423">
    <property type="protein sequence ID" value="VEL43191.1"/>
    <property type="molecule type" value="Genomic_DNA"/>
</dbReference>
<dbReference type="AlphaFoldDB" id="A0A448XRL8"/>
<proteinExistence type="predicted"/>
<keyword evidence="2" id="KW-1185">Reference proteome</keyword>
<reference evidence="1" key="1">
    <citation type="submission" date="2018-11" db="EMBL/GenBank/DDBJ databases">
        <authorList>
            <consortium name="Pathogen Informatics"/>
        </authorList>
    </citation>
    <scope>NUCLEOTIDE SEQUENCE</scope>
</reference>
<dbReference type="Proteomes" id="UP000784294">
    <property type="component" value="Unassembled WGS sequence"/>
</dbReference>
<name>A0A448XRL8_9PLAT</name>
<comment type="caution">
    <text evidence="1">The sequence shown here is derived from an EMBL/GenBank/DDBJ whole genome shotgun (WGS) entry which is preliminary data.</text>
</comment>
<evidence type="ECO:0000313" key="2">
    <source>
        <dbReference type="Proteomes" id="UP000784294"/>
    </source>
</evidence>
<sequence length="98" mass="11396">MTRRRHVSFLFTVSSQAILSLRPKDLPIEDNDWVETIVEKTWRDRQFFVSFNKREARRKCIEGALSTGLGLRSSSTQIPSRRLRLAEKVESDAISFIL</sequence>
<evidence type="ECO:0000313" key="1">
    <source>
        <dbReference type="EMBL" id="VEL43191.1"/>
    </source>
</evidence>
<gene>
    <name evidence="1" type="ORF">PXEA_LOCUS36631</name>
</gene>
<protein>
    <submittedName>
        <fullName evidence="1">Uncharacterized protein</fullName>
    </submittedName>
</protein>